<dbReference type="RefSeq" id="WP_284373349.1">
    <property type="nucleotide sequence ID" value="NZ_BSNJ01000005.1"/>
</dbReference>
<reference evidence="2" key="1">
    <citation type="journal article" date="2014" name="Int. J. Syst. Evol. Microbiol.">
        <title>Complete genome of a new Firmicutes species belonging to the dominant human colonic microbiota ('Ruminococcus bicirculans') reveals two chromosomes and a selective capacity to utilize plant glucans.</title>
        <authorList>
            <consortium name="NISC Comparative Sequencing Program"/>
            <person name="Wegmann U."/>
            <person name="Louis P."/>
            <person name="Goesmann A."/>
            <person name="Henrissat B."/>
            <person name="Duncan S.H."/>
            <person name="Flint H.J."/>
        </authorList>
    </citation>
    <scope>NUCLEOTIDE SEQUENCE</scope>
    <source>
        <strain evidence="2">NBRC 108216</strain>
    </source>
</reference>
<protein>
    <submittedName>
        <fullName evidence="2">Uncharacterized protein</fullName>
    </submittedName>
</protein>
<reference evidence="2" key="2">
    <citation type="submission" date="2023-01" db="EMBL/GenBank/DDBJ databases">
        <title>Draft genome sequence of Algimonas porphyrae strain NBRC 108216.</title>
        <authorList>
            <person name="Sun Q."/>
            <person name="Mori K."/>
        </authorList>
    </citation>
    <scope>NUCLEOTIDE SEQUENCE</scope>
    <source>
        <strain evidence="2">NBRC 108216</strain>
    </source>
</reference>
<name>A0ABQ5V2C5_9PROT</name>
<organism evidence="2 3">
    <name type="scientific">Algimonas porphyrae</name>
    <dbReference type="NCBI Taxonomy" id="1128113"/>
    <lineage>
        <taxon>Bacteria</taxon>
        <taxon>Pseudomonadati</taxon>
        <taxon>Pseudomonadota</taxon>
        <taxon>Alphaproteobacteria</taxon>
        <taxon>Maricaulales</taxon>
        <taxon>Robiginitomaculaceae</taxon>
        <taxon>Algimonas</taxon>
    </lineage>
</organism>
<accession>A0ABQ5V2C5</accession>
<evidence type="ECO:0000313" key="3">
    <source>
        <dbReference type="Proteomes" id="UP001161390"/>
    </source>
</evidence>
<keyword evidence="3" id="KW-1185">Reference proteome</keyword>
<proteinExistence type="predicted"/>
<evidence type="ECO:0000313" key="2">
    <source>
        <dbReference type="EMBL" id="GLQ21613.1"/>
    </source>
</evidence>
<dbReference type="EMBL" id="BSNJ01000005">
    <property type="protein sequence ID" value="GLQ21613.1"/>
    <property type="molecule type" value="Genomic_DNA"/>
</dbReference>
<gene>
    <name evidence="2" type="ORF">GCM10007854_25680</name>
</gene>
<dbReference type="Proteomes" id="UP001161390">
    <property type="component" value="Unassembled WGS sequence"/>
</dbReference>
<comment type="caution">
    <text evidence="2">The sequence shown here is derived from an EMBL/GenBank/DDBJ whole genome shotgun (WGS) entry which is preliminary data.</text>
</comment>
<feature type="region of interest" description="Disordered" evidence="1">
    <location>
        <begin position="285"/>
        <end position="306"/>
    </location>
</feature>
<sequence>MTEPVIVPFRPLGKYDWPSTPVDHGIDRVRTALLERLRGRREQSAVDMETLVSVEPSLLDRLAPPPASHPLMAELDLTLQDWAASSNAVQPLQMVVLPPCERDDILSVWARQNDLELFSADRDPAELEGLNDPDQPPLIIPRLEDRFLRTPQGLSAVRELIRGLAGFRRRALIGCNSWAWQFLRKSCEIDLVLSEPITFRAFNRHRLRNWLGRLALGTLPDDVSDERAERLCFRAVDSGADVFGNGDGDDEISAYMTDLARRSFGIPWVAWHLWRDGLHLARPADTDDATDASDAAPKEDPSNPETIWVTRPRSVSLPDRSDQNALLVLHALLIHGGLTQANIDRTVPLISYTNVLSSLLRDGLIDETDGLYRCIPAAYPTIRDGLRNNGYPLDVL</sequence>
<evidence type="ECO:0000256" key="1">
    <source>
        <dbReference type="SAM" id="MobiDB-lite"/>
    </source>
</evidence>